<evidence type="ECO:0000259" key="4">
    <source>
        <dbReference type="Pfam" id="PF08386"/>
    </source>
</evidence>
<dbReference type="PROSITE" id="PS51257">
    <property type="entry name" value="PROKAR_LIPOPROTEIN"/>
    <property type="match status" value="1"/>
</dbReference>
<organism evidence="5 6">
    <name type="scientific">Rhodococcus antarcticus</name>
    <dbReference type="NCBI Taxonomy" id="2987751"/>
    <lineage>
        <taxon>Bacteria</taxon>
        <taxon>Bacillati</taxon>
        <taxon>Actinomycetota</taxon>
        <taxon>Actinomycetes</taxon>
        <taxon>Mycobacteriales</taxon>
        <taxon>Nocardiaceae</taxon>
        <taxon>Rhodococcus</taxon>
    </lineage>
</organism>
<feature type="domain" description="AB hydrolase-1" evidence="3">
    <location>
        <begin position="157"/>
        <end position="294"/>
    </location>
</feature>
<protein>
    <submittedName>
        <fullName evidence="5">Alpha/beta hydrolase</fullName>
    </submittedName>
</protein>
<dbReference type="InterPro" id="IPR029058">
    <property type="entry name" value="AB_hydrolase_fold"/>
</dbReference>
<sequence length="530" mass="52048">MTRRGGLLALGLALGTVLTACSAGPSTRPPLALVDAAVARGAGAPTSSTTPAPPTVPDLQAPVPDLTWTDCTRPTLTRLGLTGGPAGLVLECVTLAVPLDRALPGSTTLGLLRARLPQTPTGSAPLVLLSGPDAPATTTLAQLAVGVLGGSLGIRPVVALDRRGTGTSSPVTCLSAAERSALVDLDAGAPDAEATALALGREVSLSCSDVLSPGDLAFDGEHAADDVERLRQALGVDTLAVLGSGGGAAVALRDGVRHPARVSRLVLDSPVLPTTDQASAAHDQARGSEAAFDAFSAACVSAGCPVGDPRAAVLALQQQARAQGGLPAAGGRRASAGAVLGAVRQALTAPGTSTAATLGRVLAQARDGDAGGLLALVDAATGRAAQGGDTSRQDGELVATCSDAALRPTAAQVADLVPRWSAENPLFGADAATRLLVCLPWSTPPAAPALAGLDALPPVLVLAAANDPVTGTDAATTAVQELATAGAHATVLRWLGGGHPVLGSSSCTVTAVVGYVSDGALPKPGTVCPP</sequence>
<dbReference type="EMBL" id="CP110615">
    <property type="protein sequence ID" value="UZJ25923.1"/>
    <property type="molecule type" value="Genomic_DNA"/>
</dbReference>
<gene>
    <name evidence="5" type="ORF">RHODO2019_05685</name>
</gene>
<dbReference type="Gene3D" id="3.40.50.1820">
    <property type="entry name" value="alpha/beta hydrolase"/>
    <property type="match status" value="1"/>
</dbReference>
<evidence type="ECO:0000256" key="2">
    <source>
        <dbReference type="SAM" id="SignalP"/>
    </source>
</evidence>
<evidence type="ECO:0000259" key="3">
    <source>
        <dbReference type="Pfam" id="PF00561"/>
    </source>
</evidence>
<accession>A0ABY6P333</accession>
<dbReference type="Proteomes" id="UP001164965">
    <property type="component" value="Chromosome"/>
</dbReference>
<evidence type="ECO:0000313" key="6">
    <source>
        <dbReference type="Proteomes" id="UP001164965"/>
    </source>
</evidence>
<dbReference type="InterPro" id="IPR013595">
    <property type="entry name" value="Pept_S33_TAP-like_C"/>
</dbReference>
<dbReference type="Pfam" id="PF08386">
    <property type="entry name" value="Abhydrolase_4"/>
    <property type="match status" value="1"/>
</dbReference>
<evidence type="ECO:0000256" key="1">
    <source>
        <dbReference type="SAM" id="MobiDB-lite"/>
    </source>
</evidence>
<keyword evidence="6" id="KW-1185">Reference proteome</keyword>
<keyword evidence="5" id="KW-0378">Hydrolase</keyword>
<keyword evidence="2" id="KW-0732">Signal</keyword>
<dbReference type="GO" id="GO:0016787">
    <property type="term" value="F:hydrolase activity"/>
    <property type="evidence" value="ECO:0007669"/>
    <property type="project" value="UniProtKB-KW"/>
</dbReference>
<feature type="chain" id="PRO_5045347015" evidence="2">
    <location>
        <begin position="23"/>
        <end position="530"/>
    </location>
</feature>
<name>A0ABY6P333_9NOCA</name>
<dbReference type="RefSeq" id="WP_265384027.1">
    <property type="nucleotide sequence ID" value="NZ_CP110615.1"/>
</dbReference>
<feature type="domain" description="Peptidase S33 tripeptidyl aminopeptidase-like C-terminal" evidence="4">
    <location>
        <begin position="425"/>
        <end position="528"/>
    </location>
</feature>
<feature type="signal peptide" evidence="2">
    <location>
        <begin position="1"/>
        <end position="22"/>
    </location>
</feature>
<proteinExistence type="predicted"/>
<dbReference type="Pfam" id="PF00561">
    <property type="entry name" value="Abhydrolase_1"/>
    <property type="match status" value="1"/>
</dbReference>
<evidence type="ECO:0000313" key="5">
    <source>
        <dbReference type="EMBL" id="UZJ25923.1"/>
    </source>
</evidence>
<feature type="region of interest" description="Disordered" evidence="1">
    <location>
        <begin position="42"/>
        <end position="61"/>
    </location>
</feature>
<dbReference type="InterPro" id="IPR000073">
    <property type="entry name" value="AB_hydrolase_1"/>
</dbReference>
<dbReference type="SUPFAM" id="SSF53474">
    <property type="entry name" value="alpha/beta-Hydrolases"/>
    <property type="match status" value="1"/>
</dbReference>
<reference evidence="5" key="1">
    <citation type="submission" date="2022-10" db="EMBL/GenBank/DDBJ databases">
        <title>Rhodococcus sp.75.</title>
        <authorList>
            <person name="Sun M."/>
        </authorList>
    </citation>
    <scope>NUCLEOTIDE SEQUENCE</scope>
    <source>
        <strain evidence="5">75</strain>
    </source>
</reference>